<accession>A0A1V0UU76</accession>
<dbReference type="GO" id="GO:0003677">
    <property type="term" value="F:DNA binding"/>
    <property type="evidence" value="ECO:0007669"/>
    <property type="project" value="InterPro"/>
</dbReference>
<evidence type="ECO:0000313" key="3">
    <source>
        <dbReference type="Proteomes" id="UP000192727"/>
    </source>
</evidence>
<dbReference type="RefSeq" id="WP_077585168.1">
    <property type="nucleotide sequence ID" value="NZ_CP020557.1"/>
</dbReference>
<proteinExistence type="predicted"/>
<dbReference type="Pfam" id="PF01381">
    <property type="entry name" value="HTH_3"/>
    <property type="match status" value="1"/>
</dbReference>
<gene>
    <name evidence="2" type="ORF">B7C51_14005</name>
</gene>
<evidence type="ECO:0000313" key="2">
    <source>
        <dbReference type="EMBL" id="ARF68676.1"/>
    </source>
</evidence>
<evidence type="ECO:0000259" key="1">
    <source>
        <dbReference type="Pfam" id="PF01381"/>
    </source>
</evidence>
<dbReference type="EMBL" id="CP020557">
    <property type="protein sequence ID" value="ARF68676.1"/>
    <property type="molecule type" value="Genomic_DNA"/>
</dbReference>
<dbReference type="SUPFAM" id="SSF47413">
    <property type="entry name" value="lambda repressor-like DNA-binding domains"/>
    <property type="match status" value="1"/>
</dbReference>
<name>A0A1V0UU76_9BACL</name>
<organism evidence="2 3">
    <name type="scientific">Paenibacillus larvae subsp. pulvifaciens</name>
    <dbReference type="NCBI Taxonomy" id="1477"/>
    <lineage>
        <taxon>Bacteria</taxon>
        <taxon>Bacillati</taxon>
        <taxon>Bacillota</taxon>
        <taxon>Bacilli</taxon>
        <taxon>Bacillales</taxon>
        <taxon>Paenibacillaceae</taxon>
        <taxon>Paenibacillus</taxon>
    </lineage>
</organism>
<reference evidence="2 3" key="1">
    <citation type="submission" date="2017-03" db="EMBL/GenBank/DDBJ databases">
        <title>Paenibacillus larvae genome sequencing.</title>
        <authorList>
            <person name="Dingman D.W."/>
        </authorList>
    </citation>
    <scope>NUCLEOTIDE SEQUENCE [LARGE SCALE GENOMIC DNA]</scope>
    <source>
        <strain evidence="2 3">SAG 10367</strain>
    </source>
</reference>
<dbReference type="Gene3D" id="1.10.260.40">
    <property type="entry name" value="lambda repressor-like DNA-binding domains"/>
    <property type="match status" value="1"/>
</dbReference>
<dbReference type="AlphaFoldDB" id="A0A1V0UU76"/>
<dbReference type="InterPro" id="IPR001387">
    <property type="entry name" value="Cro/C1-type_HTH"/>
</dbReference>
<dbReference type="InterPro" id="IPR010982">
    <property type="entry name" value="Lambda_DNA-bd_dom_sf"/>
</dbReference>
<dbReference type="Proteomes" id="UP000192727">
    <property type="component" value="Chromosome"/>
</dbReference>
<protein>
    <recommendedName>
        <fullName evidence="1">HTH cro/C1-type domain-containing protein</fullName>
    </recommendedName>
</protein>
<sequence>MKKQGVSRYKLSKDTGIPYTTLTQILNGRTKTPSEYFTGYSRLFRKTSRLLHWKR</sequence>
<feature type="domain" description="HTH cro/C1-type" evidence="1">
    <location>
        <begin position="2"/>
        <end position="45"/>
    </location>
</feature>